<sequence length="69" mass="7364">MGQFVDDDIRDLPRSPWRRSTLPSSPRTTSTSASSGSASSTATSTSIRPLILHPLQRLLLLLVGATSQA</sequence>
<feature type="region of interest" description="Disordered" evidence="1">
    <location>
        <begin position="1"/>
        <end position="46"/>
    </location>
</feature>
<protein>
    <submittedName>
        <fullName evidence="2">Uncharacterized protein</fullName>
    </submittedName>
</protein>
<name>A0A1D6KNF4_MAIZE</name>
<evidence type="ECO:0000313" key="2">
    <source>
        <dbReference type="EMBL" id="ONM04347.1"/>
    </source>
</evidence>
<gene>
    <name evidence="2" type="ORF">ZEAMMB73_Zm00001d032085</name>
</gene>
<accession>A0A1D6KNF4</accession>
<evidence type="ECO:0000256" key="1">
    <source>
        <dbReference type="SAM" id="MobiDB-lite"/>
    </source>
</evidence>
<dbReference type="AlphaFoldDB" id="A0A1D6KNF4"/>
<feature type="compositionally biased region" description="Low complexity" evidence="1">
    <location>
        <begin position="14"/>
        <end position="46"/>
    </location>
</feature>
<reference evidence="2" key="1">
    <citation type="submission" date="2015-12" db="EMBL/GenBank/DDBJ databases">
        <title>Update maize B73 reference genome by single molecule sequencing technologies.</title>
        <authorList>
            <consortium name="Maize Genome Sequencing Project"/>
            <person name="Ware D."/>
        </authorList>
    </citation>
    <scope>NUCLEOTIDE SEQUENCE [LARGE SCALE GENOMIC DNA]</scope>
    <source>
        <tissue evidence="2">Seedling</tissue>
    </source>
</reference>
<dbReference type="EMBL" id="CM007647">
    <property type="protein sequence ID" value="ONM04347.1"/>
    <property type="molecule type" value="Genomic_DNA"/>
</dbReference>
<organism evidence="2">
    <name type="scientific">Zea mays</name>
    <name type="common">Maize</name>
    <dbReference type="NCBI Taxonomy" id="4577"/>
    <lineage>
        <taxon>Eukaryota</taxon>
        <taxon>Viridiplantae</taxon>
        <taxon>Streptophyta</taxon>
        <taxon>Embryophyta</taxon>
        <taxon>Tracheophyta</taxon>
        <taxon>Spermatophyta</taxon>
        <taxon>Magnoliopsida</taxon>
        <taxon>Liliopsida</taxon>
        <taxon>Poales</taxon>
        <taxon>Poaceae</taxon>
        <taxon>PACMAD clade</taxon>
        <taxon>Panicoideae</taxon>
        <taxon>Andropogonodae</taxon>
        <taxon>Andropogoneae</taxon>
        <taxon>Tripsacinae</taxon>
        <taxon>Zea</taxon>
    </lineage>
</organism>
<proteinExistence type="predicted"/>